<dbReference type="PANTHER" id="PTHR22954">
    <property type="entry name" value="RETROVIRAL PROTEASE-RELATED"/>
    <property type="match status" value="1"/>
</dbReference>
<organism evidence="1 2">
    <name type="scientific">Araneus ventricosus</name>
    <name type="common">Orbweaver spider</name>
    <name type="synonym">Epeira ventricosa</name>
    <dbReference type="NCBI Taxonomy" id="182803"/>
    <lineage>
        <taxon>Eukaryota</taxon>
        <taxon>Metazoa</taxon>
        <taxon>Ecdysozoa</taxon>
        <taxon>Arthropoda</taxon>
        <taxon>Chelicerata</taxon>
        <taxon>Arachnida</taxon>
        <taxon>Araneae</taxon>
        <taxon>Araneomorphae</taxon>
        <taxon>Entelegynae</taxon>
        <taxon>Araneoidea</taxon>
        <taxon>Araneidae</taxon>
        <taxon>Araneus</taxon>
    </lineage>
</organism>
<evidence type="ECO:0000313" key="2">
    <source>
        <dbReference type="Proteomes" id="UP000499080"/>
    </source>
</evidence>
<gene>
    <name evidence="1" type="ORF">AVEN_76674_1</name>
</gene>
<protein>
    <submittedName>
        <fullName evidence="1">Uncharacterized protein</fullName>
    </submittedName>
</protein>
<dbReference type="InterPro" id="IPR005312">
    <property type="entry name" value="DUF1759"/>
</dbReference>
<dbReference type="Pfam" id="PF03564">
    <property type="entry name" value="DUF1759"/>
    <property type="match status" value="1"/>
</dbReference>
<proteinExistence type="predicted"/>
<dbReference type="AlphaFoldDB" id="A0A4Y2BP09"/>
<reference evidence="1 2" key="1">
    <citation type="journal article" date="2019" name="Sci. Rep.">
        <title>Orb-weaving spider Araneus ventricosus genome elucidates the spidroin gene catalogue.</title>
        <authorList>
            <person name="Kono N."/>
            <person name="Nakamura H."/>
            <person name="Ohtoshi R."/>
            <person name="Moran D.A.P."/>
            <person name="Shinohara A."/>
            <person name="Yoshida Y."/>
            <person name="Fujiwara M."/>
            <person name="Mori M."/>
            <person name="Tomita M."/>
            <person name="Arakawa K."/>
        </authorList>
    </citation>
    <scope>NUCLEOTIDE SEQUENCE [LARGE SCALE GENOMIC DNA]</scope>
</reference>
<sequence length="193" mass="22523">MADDIEAIKSKRRRAKAALTRISNSLDKPESESFGKVYLQIRIDKLEEIYANFDSVDAKLPVKISEIEQFEKTYFETKAKLQTPLDKINFHMQMKKVNLPMQMKKVNLPMQMNNMASCSFKLPKINIKSFNGKYNDRPAFKDMYVSMIHHNEALSNIQKFHYISELLSDEPATVIKHIPFSEASYIEAWEKCY</sequence>
<dbReference type="PANTHER" id="PTHR22954:SF3">
    <property type="entry name" value="PROTEIN CBG08539"/>
    <property type="match status" value="1"/>
</dbReference>
<dbReference type="Proteomes" id="UP000499080">
    <property type="component" value="Unassembled WGS sequence"/>
</dbReference>
<dbReference type="OrthoDB" id="6431417at2759"/>
<evidence type="ECO:0000313" key="1">
    <source>
        <dbReference type="EMBL" id="GBL93940.1"/>
    </source>
</evidence>
<name>A0A4Y2BP09_ARAVE</name>
<dbReference type="EMBL" id="BGPR01000098">
    <property type="protein sequence ID" value="GBL93940.1"/>
    <property type="molecule type" value="Genomic_DNA"/>
</dbReference>
<accession>A0A4Y2BP09</accession>
<comment type="caution">
    <text evidence="1">The sequence shown here is derived from an EMBL/GenBank/DDBJ whole genome shotgun (WGS) entry which is preliminary data.</text>
</comment>
<keyword evidence="2" id="KW-1185">Reference proteome</keyword>